<organism evidence="1 2">
    <name type="scientific">Anopheles farauti</name>
    <dbReference type="NCBI Taxonomy" id="69004"/>
    <lineage>
        <taxon>Eukaryota</taxon>
        <taxon>Metazoa</taxon>
        <taxon>Ecdysozoa</taxon>
        <taxon>Arthropoda</taxon>
        <taxon>Hexapoda</taxon>
        <taxon>Insecta</taxon>
        <taxon>Pterygota</taxon>
        <taxon>Neoptera</taxon>
        <taxon>Endopterygota</taxon>
        <taxon>Diptera</taxon>
        <taxon>Nematocera</taxon>
        <taxon>Culicoidea</taxon>
        <taxon>Culicidae</taxon>
        <taxon>Anophelinae</taxon>
        <taxon>Anopheles</taxon>
    </lineage>
</organism>
<dbReference type="Gene3D" id="2.180.10.10">
    <property type="entry name" value="RHS repeat-associated core"/>
    <property type="match status" value="2"/>
</dbReference>
<dbReference type="PANTHER" id="PTHR32305">
    <property type="match status" value="1"/>
</dbReference>
<dbReference type="InterPro" id="IPR022385">
    <property type="entry name" value="Rhs_assc_core"/>
</dbReference>
<dbReference type="EnsemblMetazoa" id="AFAF011993-RA">
    <property type="protein sequence ID" value="AFAF011993-PA"/>
    <property type="gene ID" value="AFAF011993"/>
</dbReference>
<reference evidence="1" key="2">
    <citation type="submission" date="2020-05" db="UniProtKB">
        <authorList>
            <consortium name="EnsemblMetazoa"/>
        </authorList>
    </citation>
    <scope>IDENTIFICATION</scope>
    <source>
        <strain evidence="1">FAR1</strain>
    </source>
</reference>
<dbReference type="Proteomes" id="UP000075886">
    <property type="component" value="Unassembled WGS sequence"/>
</dbReference>
<reference evidence="2" key="1">
    <citation type="submission" date="2014-01" db="EMBL/GenBank/DDBJ databases">
        <title>The Genome Sequence of Anopheles farauti FAR1 (V2).</title>
        <authorList>
            <consortium name="The Broad Institute Genomics Platform"/>
            <person name="Neafsey D.E."/>
            <person name="Besansky N."/>
            <person name="Howell P."/>
            <person name="Walton C."/>
            <person name="Young S.K."/>
            <person name="Zeng Q."/>
            <person name="Gargeya S."/>
            <person name="Fitzgerald M."/>
            <person name="Haas B."/>
            <person name="Abouelleil A."/>
            <person name="Allen A.W."/>
            <person name="Alvarado L."/>
            <person name="Arachchi H.M."/>
            <person name="Berlin A.M."/>
            <person name="Chapman S.B."/>
            <person name="Gainer-Dewar J."/>
            <person name="Goldberg J."/>
            <person name="Griggs A."/>
            <person name="Gujja S."/>
            <person name="Hansen M."/>
            <person name="Howarth C."/>
            <person name="Imamovic A."/>
            <person name="Ireland A."/>
            <person name="Larimer J."/>
            <person name="McCowan C."/>
            <person name="Murphy C."/>
            <person name="Pearson M."/>
            <person name="Poon T.W."/>
            <person name="Priest M."/>
            <person name="Roberts A."/>
            <person name="Saif S."/>
            <person name="Shea T."/>
            <person name="Sisk P."/>
            <person name="Sykes S."/>
            <person name="Wortman J."/>
            <person name="Nusbaum C."/>
            <person name="Birren B."/>
        </authorList>
    </citation>
    <scope>NUCLEOTIDE SEQUENCE [LARGE SCALE GENOMIC DNA]</scope>
    <source>
        <strain evidence="2">FAR1</strain>
    </source>
</reference>
<sequence>MLRAANGGHVYSGSFRYAPETVALRFRYGDVKLPGTVLVELASRVFRLAFDGEQLTLVAISGTVKIPPEGDLVIFCSDTHCSIWIDAQLQVEHLASPARFDRYEISSNSLRIWDVALLYDVSVKVVYLTDFGKPKQMLELKEPNTIAVQEIVFDDLNRPAVKTKWTELDCTNSSTLFSYRRDFIENEPQFWRTGRMDGTVAELNADCEGTPYSRTVYADNPLEEKTVQSFPGKAFSVEGPFAKHYDSKQRIDFLENLFPLEGGFYYESERYPDQSIYVTVYNRRKLKVAEYVRTRQGDHLLTTYEYDTKDRLVLQLPPAYHEQANTFSRTNPFFGGNFSSEHAALQRARGTWYEYDWERDLMILKRTPDTGNTRYLYTPEGLLRFVVRENSTSVMYFAYSSVGRLSQRGIVQLDTGDLSKYLPNDASLPDSSNFLLLEHGNNDVAPFHRHRVENVSKISNDHILSDLLLFDHQGQLITSALYSSTNASLSIGYRYRKNRIHEIHYPVTVKGDRFGLRYGYDHRGNLISIGHAATGEKFVVMENNSLGLPKRMIVQPNTRHAYERTFRYNQPGYLTKIEDPYLTETIDYTGPGYGGRPIGDGTVQATRFHATWHANSAAKQIQLKPSHFGTDRGAKLCFTVLTAAGYIDAQGRPLKSLYPMLEHRLPVVCRLGTRGHHIATVLNGQGFPECYGHRYDYGNHRQLIRAKYFQSTTEERYSPLRRRTFAKIKGISADGAADIWHKLREAGFLHTDCSTGTEDDCHGLPGKSLFHPTIAKHENAATLSSLLARSVRLGKDLSKHALDKLCSGWLKDDVSGTCHTIWTMLDEAGFVGANADGRLNAISPELRALLSDYSSSLSEIVALLYDKFATALGHSSADVESFAIDANGNHRHFYTGFRRYRLEYVENTNKLAAVYRINFADSPSGLEETRFDIEHNVDGSVTRAMHKGIQRIVYDPLLNRATEIRLTDGRRLQFDYNSRGHRLYKYAYDRAGQLRRKKYYIRDVQGKPLVEYEAVYGDDKEVVRATVFLYANDRLVGFMRNDQFYSVTLDHEGSVRLVLKSGEIVAAYDYLPYGEMLRTFGTEDSDGHLDYRFTGKEWDKETGLYDFHARLYDPELGRFLQLDLKEQYASPYLYAGNSPVSLIDPDGQLAFLIVAGMLTGAYFGAAAENSSWNPLKWNLKNALIGGFNGGVVGAFAGANIPGSFAYVSGYIGTEAAIGVLATASAGFAYLSLSSVNEAWHPSNWDWSKPDTWNALFTGSLGGASLFNAINGVHTCFLRAINYLDHLNGTLTLLLVAPAIVRNVASFFSSLISTAETKQSKAHVESQTVTKQDQAHVIKMLESLIEATQDYRRATNDSAGYSGWIENIIEDIRDDIDEFLACAKPSSASFYQLCDRIQALDAELAESKEIATYQLNMDSDLMHSNTDSNLQSFDGSTASGLDCVVVSGASSGNLRRYGLHCMVMQRQENRIPCPI</sequence>
<keyword evidence="2" id="KW-1185">Reference proteome</keyword>
<evidence type="ECO:0000313" key="1">
    <source>
        <dbReference type="EnsemblMetazoa" id="AFAF011993-PA"/>
    </source>
</evidence>
<accession>A0A182QKC4</accession>
<evidence type="ECO:0000313" key="2">
    <source>
        <dbReference type="Proteomes" id="UP000075886"/>
    </source>
</evidence>
<dbReference type="EMBL" id="AXCN02000647">
    <property type="status" value="NOT_ANNOTATED_CDS"/>
    <property type="molecule type" value="Genomic_DNA"/>
</dbReference>
<dbReference type="STRING" id="69004.A0A182QKC4"/>
<dbReference type="VEuPathDB" id="VectorBase:AFAF011993"/>
<dbReference type="PANTHER" id="PTHR32305:SF15">
    <property type="entry name" value="PROTEIN RHSA-RELATED"/>
    <property type="match status" value="1"/>
</dbReference>
<protein>
    <submittedName>
        <fullName evidence="1">Uncharacterized protein</fullName>
    </submittedName>
</protein>
<dbReference type="NCBIfam" id="TIGR03696">
    <property type="entry name" value="Rhs_assc_core"/>
    <property type="match status" value="1"/>
</dbReference>
<proteinExistence type="predicted"/>
<name>A0A182QKC4_9DIPT</name>
<dbReference type="InterPro" id="IPR050708">
    <property type="entry name" value="T6SS_VgrG/RHS"/>
</dbReference>